<evidence type="ECO:0000256" key="4">
    <source>
        <dbReference type="ARBA" id="ARBA00023136"/>
    </source>
</evidence>
<comment type="caution">
    <text evidence="7">The sequence shown here is derived from an EMBL/GenBank/DDBJ whole genome shotgun (WGS) entry which is preliminary data.</text>
</comment>
<feature type="transmembrane region" description="Helical" evidence="6">
    <location>
        <begin position="46"/>
        <end position="69"/>
    </location>
</feature>
<keyword evidence="2 6" id="KW-0812">Transmembrane</keyword>
<dbReference type="InterPro" id="IPR050598">
    <property type="entry name" value="AminoAcid_Transporter"/>
</dbReference>
<dbReference type="GO" id="GO:0015179">
    <property type="term" value="F:L-amino acid transmembrane transporter activity"/>
    <property type="evidence" value="ECO:0007669"/>
    <property type="project" value="TreeGrafter"/>
</dbReference>
<keyword evidence="4 6" id="KW-0472">Membrane</keyword>
<comment type="subcellular location">
    <subcellularLocation>
        <location evidence="1">Membrane</location>
        <topology evidence="1">Multi-pass membrane protein</topology>
    </subcellularLocation>
</comment>
<evidence type="ECO:0000256" key="2">
    <source>
        <dbReference type="ARBA" id="ARBA00022692"/>
    </source>
</evidence>
<feature type="transmembrane region" description="Helical" evidence="6">
    <location>
        <begin position="432"/>
        <end position="455"/>
    </location>
</feature>
<feature type="transmembrane region" description="Helical" evidence="6">
    <location>
        <begin position="81"/>
        <end position="103"/>
    </location>
</feature>
<feature type="transmembrane region" description="Helical" evidence="6">
    <location>
        <begin position="461"/>
        <end position="478"/>
    </location>
</feature>
<feature type="transmembrane region" description="Helical" evidence="6">
    <location>
        <begin position="325"/>
        <end position="352"/>
    </location>
</feature>
<name>A0A6A8MB35_9FIRM</name>
<dbReference type="InterPro" id="IPR002293">
    <property type="entry name" value="AA/rel_permease1"/>
</dbReference>
<feature type="transmembrane region" description="Helical" evidence="6">
    <location>
        <begin position="124"/>
        <end position="152"/>
    </location>
</feature>
<evidence type="ECO:0000256" key="3">
    <source>
        <dbReference type="ARBA" id="ARBA00022989"/>
    </source>
</evidence>
<evidence type="ECO:0000256" key="6">
    <source>
        <dbReference type="SAM" id="Phobius"/>
    </source>
</evidence>
<dbReference type="Pfam" id="PF13520">
    <property type="entry name" value="AA_permease_2"/>
    <property type="match status" value="1"/>
</dbReference>
<dbReference type="GO" id="GO:0016020">
    <property type="term" value="C:membrane"/>
    <property type="evidence" value="ECO:0007669"/>
    <property type="project" value="UniProtKB-SubCell"/>
</dbReference>
<evidence type="ECO:0000313" key="7">
    <source>
        <dbReference type="EMBL" id="MST69658.1"/>
    </source>
</evidence>
<protein>
    <submittedName>
        <fullName evidence="7">Amino acid permease</fullName>
    </submittedName>
</protein>
<feature type="region of interest" description="Disordered" evidence="5">
    <location>
        <begin position="1"/>
        <end position="22"/>
    </location>
</feature>
<dbReference type="PIRSF" id="PIRSF006060">
    <property type="entry name" value="AA_transporter"/>
    <property type="match status" value="1"/>
</dbReference>
<dbReference type="RefSeq" id="WP_154573120.1">
    <property type="nucleotide sequence ID" value="NZ_JAQXPA010000056.1"/>
</dbReference>
<evidence type="ECO:0000256" key="1">
    <source>
        <dbReference type="ARBA" id="ARBA00004141"/>
    </source>
</evidence>
<feature type="transmembrane region" description="Helical" evidence="6">
    <location>
        <begin position="164"/>
        <end position="183"/>
    </location>
</feature>
<dbReference type="Gene3D" id="1.20.1740.10">
    <property type="entry name" value="Amino acid/polyamine transporter I"/>
    <property type="match status" value="1"/>
</dbReference>
<dbReference type="PANTHER" id="PTHR11785">
    <property type="entry name" value="AMINO ACID TRANSPORTER"/>
    <property type="match status" value="1"/>
</dbReference>
<dbReference type="EMBL" id="VUNB01000007">
    <property type="protein sequence ID" value="MST69658.1"/>
    <property type="molecule type" value="Genomic_DNA"/>
</dbReference>
<keyword evidence="3 6" id="KW-1133">Transmembrane helix</keyword>
<organism evidence="7">
    <name type="scientific">Baileyella intestinalis</name>
    <dbReference type="NCBI Taxonomy" id="2606709"/>
    <lineage>
        <taxon>Bacteria</taxon>
        <taxon>Bacillati</taxon>
        <taxon>Bacillota</taxon>
        <taxon>Clostridia</taxon>
        <taxon>Peptostreptococcales</taxon>
        <taxon>Anaerovoracaceae</taxon>
        <taxon>Baileyella</taxon>
    </lineage>
</organism>
<feature type="transmembrane region" description="Helical" evidence="6">
    <location>
        <begin position="397"/>
        <end position="420"/>
    </location>
</feature>
<gene>
    <name evidence="7" type="ORF">FYJ66_08710</name>
</gene>
<proteinExistence type="predicted"/>
<accession>A0A6A8MB35</accession>
<evidence type="ECO:0000256" key="5">
    <source>
        <dbReference type="SAM" id="MobiDB-lite"/>
    </source>
</evidence>
<reference evidence="7" key="1">
    <citation type="submission" date="2019-09" db="EMBL/GenBank/DDBJ databases">
        <title>In-depth cultivation of the pig gut microbiome towards novel bacterial diversity and tailored functional studies.</title>
        <authorList>
            <person name="Wylensek D."/>
            <person name="Hitch T.C.A."/>
            <person name="Clavel T."/>
        </authorList>
    </citation>
    <scope>NUCLEOTIDE SEQUENCE</scope>
    <source>
        <strain evidence="7">RF-744-FAT-WT-3</strain>
    </source>
</reference>
<dbReference type="PANTHER" id="PTHR11785:SF512">
    <property type="entry name" value="SOBREMESA, ISOFORM B"/>
    <property type="match status" value="1"/>
</dbReference>
<feature type="transmembrane region" description="Helical" evidence="6">
    <location>
        <begin position="269"/>
        <end position="291"/>
    </location>
</feature>
<sequence>MNDERNLTGINPIPIGHPARTARHSEPAASKVAELTSNNTEFRREIGVFGGVSVIGGIMIGSGIFYLGAYVLQRTGMNSGLALICWILAGVISLFGGLCYAELGCAMPRAGGSVIYLNEAYHPVVGFMSGFTNFLIGGPGSIAAVAIAMMTVFQSLLGISNTGVKVGAIVLIIGTTIYNIYGVKLASTIQNISMVAKLVPIVLILGASLFTGTQTPDLSTGSAVTYASQHNDNVFGMMALAIVAALWAYEGWTNLNTVTEEMRNPKRNLPLSLIIGIGGVTVLYALFNYGIMRVLPHETMVKMINSGDVYLGTAVARQVLGSTGAMVIAIGMVLAMFGSLNGMTLAFPRMYYAMAKEGHFFQSFGRLHPVHRTPVTAIIVQCVISCALVLMRNLDQLTNLVVLSSMLFNVLVIIAVPILRRKYPHIERPYKVWFYPVSVIIVSAIFIGLLIQGAVDDPVNGFAGLLVPAAGAVVYWIFDRKNEREEQING</sequence>
<feature type="transmembrane region" description="Helical" evidence="6">
    <location>
        <begin position="373"/>
        <end position="391"/>
    </location>
</feature>
<feature type="transmembrane region" description="Helical" evidence="6">
    <location>
        <begin position="233"/>
        <end position="249"/>
    </location>
</feature>
<feature type="transmembrane region" description="Helical" evidence="6">
    <location>
        <begin position="195"/>
        <end position="213"/>
    </location>
</feature>
<dbReference type="AlphaFoldDB" id="A0A6A8MB35"/>